<dbReference type="Pfam" id="PF17854">
    <property type="entry name" value="FtsK_alpha"/>
    <property type="match status" value="1"/>
</dbReference>
<evidence type="ECO:0000313" key="9">
    <source>
        <dbReference type="EMBL" id="BCZ19764.1"/>
    </source>
</evidence>
<dbReference type="Gene3D" id="3.30.980.40">
    <property type="match status" value="1"/>
</dbReference>
<dbReference type="Gene3D" id="3.40.50.300">
    <property type="entry name" value="P-loop containing nucleotide triphosphate hydrolases"/>
    <property type="match status" value="1"/>
</dbReference>
<evidence type="ECO:0000256" key="5">
    <source>
        <dbReference type="PROSITE-ProRule" id="PRU00289"/>
    </source>
</evidence>
<dbReference type="SMART" id="SM00382">
    <property type="entry name" value="AAA"/>
    <property type="match status" value="1"/>
</dbReference>
<keyword evidence="2 5" id="KW-0547">Nucleotide-binding</keyword>
<dbReference type="Proteomes" id="UP000826146">
    <property type="component" value="Chromosome"/>
</dbReference>
<evidence type="ECO:0000256" key="3">
    <source>
        <dbReference type="ARBA" id="ARBA00022840"/>
    </source>
</evidence>
<accession>A0ABM7SIH3</accession>
<feature type="binding site" evidence="5">
    <location>
        <begin position="418"/>
        <end position="425"/>
    </location>
    <ligand>
        <name>ATP</name>
        <dbReference type="ChEBI" id="CHEBI:30616"/>
    </ligand>
</feature>
<dbReference type="EMBL" id="AP024819">
    <property type="protein sequence ID" value="BCZ19764.1"/>
    <property type="molecule type" value="Genomic_DNA"/>
</dbReference>
<dbReference type="InterPro" id="IPR041027">
    <property type="entry name" value="FtsK_alpha"/>
</dbReference>
<dbReference type="InterPro" id="IPR003593">
    <property type="entry name" value="AAA+_ATPase"/>
</dbReference>
<evidence type="ECO:0000256" key="6">
    <source>
        <dbReference type="SAM" id="MobiDB-lite"/>
    </source>
</evidence>
<gene>
    <name evidence="9" type="ORF">NHP190012_14060</name>
</gene>
<evidence type="ECO:0000256" key="1">
    <source>
        <dbReference type="ARBA" id="ARBA00006474"/>
    </source>
</evidence>
<keyword evidence="4" id="KW-0238">DNA-binding</keyword>
<dbReference type="Pfam" id="PF01580">
    <property type="entry name" value="FtsK_SpoIIIE"/>
    <property type="match status" value="1"/>
</dbReference>
<dbReference type="InterPro" id="IPR027417">
    <property type="entry name" value="P-loop_NTPase"/>
</dbReference>
<keyword evidence="10" id="KW-1185">Reference proteome</keyword>
<name>A0ABM7SIH3_9HELI</name>
<evidence type="ECO:0000256" key="7">
    <source>
        <dbReference type="SAM" id="Phobius"/>
    </source>
</evidence>
<dbReference type="PANTHER" id="PTHR22683">
    <property type="entry name" value="SPORULATION PROTEIN RELATED"/>
    <property type="match status" value="1"/>
</dbReference>
<evidence type="ECO:0000313" key="10">
    <source>
        <dbReference type="Proteomes" id="UP000826146"/>
    </source>
</evidence>
<dbReference type="CDD" id="cd01127">
    <property type="entry name" value="TrwB_TraG_TraD_VirD4"/>
    <property type="match status" value="1"/>
</dbReference>
<dbReference type="PROSITE" id="PS50901">
    <property type="entry name" value="FTSK"/>
    <property type="match status" value="1"/>
</dbReference>
<dbReference type="SUPFAM" id="SSF52540">
    <property type="entry name" value="P-loop containing nucleoside triphosphate hydrolases"/>
    <property type="match status" value="1"/>
</dbReference>
<sequence>MGALGVGIASWHLNYLGPIAYLDPLYLFFVWRWASLKSLKGLEAILASLIGFLGLLVGQALLFKQGLVGAILLSLIAKPIGALGAWFVVLAALLYAFGVLFPKSFAKCKDKLPSLVRLGLEKSKEGGEALLKLLQGFKSPPRKAHFRDQTLFTPKAPHTPFEPKDFESARPKSFKIKVSHYQETQEAFDHGVRLVQKSQDPQAESQAAPQEAQEELDHGVRLVPKEPQENQESQEPKNPPPAPNFHLDLSAHKDLLEQRHALQKPKQNALPSLDLLTSPAPQAAQTDNLQEKIHNLLNKLKMFKIEGKVVNTCIGPMVTTFEFRPAGHVKVSKVLSLADDLAMALCAQSIRIQAPIKGKDVMGIEIANDNLAPIALREILESQAFLQSAGLSLALGKSTTGAPYVLDLKAMPHLLIAGSTGSGKSVAMHALILSLLYKHSPQDLQFIMIDPKRVEFSLYAHLPHLKTSIITDPSEAQSTLDDLVREMEQRYDLLSAKRAKNIDSYNQKSPQKLPFIVVLIDELADLMLAGGKDIETPIIRLAQMGRASGLHLVIATQRPSVDILTGLIKANLPCKISFKVASKVDARVVLDTEGAQNLLGRGDMLLIAPGSSAPIRLHGAFVGEEEIERVVDFIERQGHAKSV</sequence>
<feature type="transmembrane region" description="Helical" evidence="7">
    <location>
        <begin position="41"/>
        <end position="63"/>
    </location>
</feature>
<evidence type="ECO:0000259" key="8">
    <source>
        <dbReference type="PROSITE" id="PS50901"/>
    </source>
</evidence>
<evidence type="ECO:0000256" key="4">
    <source>
        <dbReference type="ARBA" id="ARBA00023125"/>
    </source>
</evidence>
<feature type="domain" description="FtsK" evidence="8">
    <location>
        <begin position="401"/>
        <end position="587"/>
    </location>
</feature>
<evidence type="ECO:0000256" key="2">
    <source>
        <dbReference type="ARBA" id="ARBA00022741"/>
    </source>
</evidence>
<proteinExistence type="inferred from homology"/>
<keyword evidence="7" id="KW-1133">Transmembrane helix</keyword>
<feature type="transmembrane region" description="Helical" evidence="7">
    <location>
        <begin position="15"/>
        <end position="34"/>
    </location>
</feature>
<feature type="transmembrane region" description="Helical" evidence="7">
    <location>
        <begin position="83"/>
        <end position="101"/>
    </location>
</feature>
<dbReference type="PANTHER" id="PTHR22683:SF41">
    <property type="entry name" value="DNA TRANSLOCASE FTSK"/>
    <property type="match status" value="1"/>
</dbReference>
<keyword evidence="7" id="KW-0472">Membrane</keyword>
<keyword evidence="7" id="KW-0812">Transmembrane</keyword>
<keyword evidence="3 5" id="KW-0067">ATP-binding</keyword>
<dbReference type="InterPro" id="IPR002543">
    <property type="entry name" value="FtsK_dom"/>
</dbReference>
<comment type="similarity">
    <text evidence="1">Belongs to the FtsK/SpoIIIE/SftA family.</text>
</comment>
<reference evidence="9 10" key="1">
    <citation type="submission" date="2021-07" db="EMBL/GenBank/DDBJ databases">
        <title>Novel Helicobacter sp. Isolated from a cat.</title>
        <authorList>
            <person name="Rimbara E."/>
            <person name="Suzuki M."/>
        </authorList>
    </citation>
    <scope>NUCLEOTIDE SEQUENCE [LARGE SCALE GENOMIC DNA]</scope>
    <source>
        <strain evidence="10">NHP19-012</strain>
    </source>
</reference>
<dbReference type="InterPro" id="IPR050206">
    <property type="entry name" value="FtsK/SpoIIIE/SftA"/>
</dbReference>
<feature type="region of interest" description="Disordered" evidence="6">
    <location>
        <begin position="227"/>
        <end position="247"/>
    </location>
</feature>
<organism evidence="9 10">
    <name type="scientific">Helicobacter gastrofelis</name>
    <dbReference type="NCBI Taxonomy" id="2849642"/>
    <lineage>
        <taxon>Bacteria</taxon>
        <taxon>Pseudomonadati</taxon>
        <taxon>Campylobacterota</taxon>
        <taxon>Epsilonproteobacteria</taxon>
        <taxon>Campylobacterales</taxon>
        <taxon>Helicobacteraceae</taxon>
        <taxon>Helicobacter</taxon>
    </lineage>
</organism>
<protein>
    <recommendedName>
        <fullName evidence="8">FtsK domain-containing protein</fullName>
    </recommendedName>
</protein>